<keyword evidence="4" id="KW-0325">Glycoprotein</keyword>
<evidence type="ECO:0000313" key="7">
    <source>
        <dbReference type="Proteomes" id="UP000584670"/>
    </source>
</evidence>
<keyword evidence="2" id="KW-0677">Repeat</keyword>
<dbReference type="Gene3D" id="2.130.10.130">
    <property type="entry name" value="Integrin alpha, N-terminal"/>
    <property type="match status" value="3"/>
</dbReference>
<dbReference type="PANTHER" id="PTHR23221">
    <property type="entry name" value="GLYCOSYLPHOSPHATIDYLINOSITOL PHOSPHOLIPASE D"/>
    <property type="match status" value="1"/>
</dbReference>
<dbReference type="GO" id="GO:0016787">
    <property type="term" value="F:hydrolase activity"/>
    <property type="evidence" value="ECO:0007669"/>
    <property type="project" value="UniProtKB-KW"/>
</dbReference>
<dbReference type="SUPFAM" id="SSF69318">
    <property type="entry name" value="Integrin alpha N-terminal domain"/>
    <property type="match status" value="1"/>
</dbReference>
<dbReference type="Pfam" id="PF01839">
    <property type="entry name" value="FG-GAP"/>
    <property type="match status" value="1"/>
</dbReference>
<reference evidence="6 7" key="1">
    <citation type="submission" date="2020-08" db="EMBL/GenBank/DDBJ databases">
        <title>Streptomyces sp. PSKA01 genome sequencing and assembly.</title>
        <authorList>
            <person name="Mandal S."/>
            <person name="Maiti P.K."/>
            <person name="Das P."/>
        </authorList>
    </citation>
    <scope>NUCLEOTIDE SEQUENCE [LARGE SCALE GENOMIC DNA]</scope>
    <source>
        <strain evidence="6 7">PSKA01</strain>
    </source>
</reference>
<evidence type="ECO:0000256" key="2">
    <source>
        <dbReference type="ARBA" id="ARBA00022737"/>
    </source>
</evidence>
<dbReference type="PROSITE" id="PS51470">
    <property type="entry name" value="FG_GAP"/>
    <property type="match status" value="1"/>
</dbReference>
<dbReference type="InterPro" id="IPR013519">
    <property type="entry name" value="Int_alpha_beta-p"/>
</dbReference>
<evidence type="ECO:0000256" key="4">
    <source>
        <dbReference type="ARBA" id="ARBA00023180"/>
    </source>
</evidence>
<keyword evidence="3" id="KW-0378">Hydrolase</keyword>
<protein>
    <submittedName>
        <fullName evidence="6">FG-GAP repeat protein</fullName>
    </submittedName>
</protein>
<evidence type="ECO:0000313" key="6">
    <source>
        <dbReference type="EMBL" id="MBC2907382.1"/>
    </source>
</evidence>
<gene>
    <name evidence="6" type="ORF">H4N64_38875</name>
</gene>
<evidence type="ECO:0000256" key="3">
    <source>
        <dbReference type="ARBA" id="ARBA00022801"/>
    </source>
</evidence>
<sequence length="459" mass="47059">MFTRSTVRLALATATAASLTGGLLTLSVSTANAVTTPAKYADDFNGDGYRDFAATSIGGGQFVVTYGTATGPGTVTKTFSQSTSGVPGTAGDTDGYGDAFGEDLAPADFNRDGYADLAVADFTEKVDGKVSSGAVTILWGSSSGLSGTSAVRLKITASSHRGFGKEIEAGDFNGDGKIDLAVSDAIEAVRIYRGGFSKSGTTGSVTKHVPNQLLEPAGMVAGKVTKDAATDLFLLGQGYHNDKMTQDAWFIRGGSTIQPGKITVYNSSSPDYSPTGVVADFDKDGYGDLAVGDRMYNGKAGSVVVWRGGSTGPGTKYRLSQATSGVATAASPREYFGSTLSAGDTNGDGYPDLAVGVPYEMVSSLDDAGGVHVLRGGSSGVTGANSQWFTRATAGVPGSPSQWEHFGELVRVRDIDRDGDKDVLVSADYYSPSVLLPGTGVSITGTGAKEVNVVAAFPQ</sequence>
<dbReference type="SMART" id="SM00191">
    <property type="entry name" value="Int_alpha"/>
    <property type="match status" value="5"/>
</dbReference>
<dbReference type="RefSeq" id="WP_186287332.1">
    <property type="nucleotide sequence ID" value="NZ_JACMSF010000075.1"/>
</dbReference>
<keyword evidence="1 5" id="KW-0732">Signal</keyword>
<keyword evidence="7" id="KW-1185">Reference proteome</keyword>
<feature type="chain" id="PRO_5031439543" evidence="5">
    <location>
        <begin position="34"/>
        <end position="459"/>
    </location>
</feature>
<evidence type="ECO:0000256" key="5">
    <source>
        <dbReference type="SAM" id="SignalP"/>
    </source>
</evidence>
<dbReference type="PANTHER" id="PTHR23221:SF7">
    <property type="entry name" value="PHOSPHATIDYLINOSITOL-GLYCAN-SPECIFIC PHOSPHOLIPASE D"/>
    <property type="match status" value="1"/>
</dbReference>
<evidence type="ECO:0000256" key="1">
    <source>
        <dbReference type="ARBA" id="ARBA00022729"/>
    </source>
</evidence>
<accession>A0A7X1JCR7</accession>
<proteinExistence type="predicted"/>
<dbReference type="Proteomes" id="UP000584670">
    <property type="component" value="Unassembled WGS sequence"/>
</dbReference>
<comment type="caution">
    <text evidence="6">The sequence shown here is derived from an EMBL/GenBank/DDBJ whole genome shotgun (WGS) entry which is preliminary data.</text>
</comment>
<dbReference type="InterPro" id="IPR013517">
    <property type="entry name" value="FG-GAP"/>
</dbReference>
<dbReference type="EMBL" id="JACMSF010000075">
    <property type="protein sequence ID" value="MBC2907382.1"/>
    <property type="molecule type" value="Genomic_DNA"/>
</dbReference>
<dbReference type="InterPro" id="IPR028994">
    <property type="entry name" value="Integrin_alpha_N"/>
</dbReference>
<organism evidence="6 7">
    <name type="scientific">Streptomyces cupreus</name>
    <dbReference type="NCBI Taxonomy" id="2759956"/>
    <lineage>
        <taxon>Bacteria</taxon>
        <taxon>Bacillati</taxon>
        <taxon>Actinomycetota</taxon>
        <taxon>Actinomycetes</taxon>
        <taxon>Kitasatosporales</taxon>
        <taxon>Streptomycetaceae</taxon>
        <taxon>Streptomyces</taxon>
    </lineage>
</organism>
<dbReference type="AlphaFoldDB" id="A0A7X1JCR7"/>
<dbReference type="Pfam" id="PF13517">
    <property type="entry name" value="FG-GAP_3"/>
    <property type="match status" value="1"/>
</dbReference>
<feature type="signal peptide" evidence="5">
    <location>
        <begin position="1"/>
        <end position="33"/>
    </location>
</feature>
<name>A0A7X1JCR7_9ACTN</name>